<sequence length="113" mass="12675">MVPLPMVVDGHLTFLQARASAHPSYTHPLYFMIIFAVFEKIIIYKQISRGAAIFFCFLFPDTVSLLLSFDVNVGLWCHRLGHLAHNLSRAPGSLVPEHTVVKESVAHTKTTEL</sequence>
<evidence type="ECO:0000256" key="1">
    <source>
        <dbReference type="SAM" id="Phobius"/>
    </source>
</evidence>
<keyword evidence="1" id="KW-1133">Transmembrane helix</keyword>
<dbReference type="Proteomes" id="UP001201163">
    <property type="component" value="Unassembled WGS sequence"/>
</dbReference>
<organism evidence="2 3">
    <name type="scientific">Lactarius akahatsu</name>
    <dbReference type="NCBI Taxonomy" id="416441"/>
    <lineage>
        <taxon>Eukaryota</taxon>
        <taxon>Fungi</taxon>
        <taxon>Dikarya</taxon>
        <taxon>Basidiomycota</taxon>
        <taxon>Agaricomycotina</taxon>
        <taxon>Agaricomycetes</taxon>
        <taxon>Russulales</taxon>
        <taxon>Russulaceae</taxon>
        <taxon>Lactarius</taxon>
    </lineage>
</organism>
<accession>A0AAD4LJK4</accession>
<keyword evidence="1" id="KW-0472">Membrane</keyword>
<feature type="transmembrane region" description="Helical" evidence="1">
    <location>
        <begin position="50"/>
        <end position="69"/>
    </location>
</feature>
<reference evidence="2" key="1">
    <citation type="submission" date="2022-01" db="EMBL/GenBank/DDBJ databases">
        <title>Comparative genomics reveals a dynamic genome evolution in the ectomycorrhizal milk-cap (Lactarius) mushrooms.</title>
        <authorList>
            <consortium name="DOE Joint Genome Institute"/>
            <person name="Lebreton A."/>
            <person name="Tang N."/>
            <person name="Kuo A."/>
            <person name="LaButti K."/>
            <person name="Drula E."/>
            <person name="Barry K."/>
            <person name="Clum A."/>
            <person name="Lipzen A."/>
            <person name="Mousain D."/>
            <person name="Ng V."/>
            <person name="Wang R."/>
            <person name="Wang X."/>
            <person name="Dai Y."/>
            <person name="Henrissat B."/>
            <person name="Grigoriev I.V."/>
            <person name="Guerin-Laguette A."/>
            <person name="Yu F."/>
            <person name="Martin F.M."/>
        </authorList>
    </citation>
    <scope>NUCLEOTIDE SEQUENCE</scope>
    <source>
        <strain evidence="2">QP</strain>
    </source>
</reference>
<name>A0AAD4LJK4_9AGAM</name>
<keyword evidence="3" id="KW-1185">Reference proteome</keyword>
<feature type="transmembrane region" description="Helical" evidence="1">
    <location>
        <begin position="25"/>
        <end position="43"/>
    </location>
</feature>
<comment type="caution">
    <text evidence="2">The sequence shown here is derived from an EMBL/GenBank/DDBJ whole genome shotgun (WGS) entry which is preliminary data.</text>
</comment>
<proteinExistence type="predicted"/>
<dbReference type="EMBL" id="JAKELL010000019">
    <property type="protein sequence ID" value="KAH8993123.1"/>
    <property type="molecule type" value="Genomic_DNA"/>
</dbReference>
<evidence type="ECO:0000313" key="2">
    <source>
        <dbReference type="EMBL" id="KAH8993123.1"/>
    </source>
</evidence>
<gene>
    <name evidence="2" type="ORF">EDB92DRAFT_435691</name>
</gene>
<keyword evidence="1" id="KW-0812">Transmembrane</keyword>
<evidence type="ECO:0000313" key="3">
    <source>
        <dbReference type="Proteomes" id="UP001201163"/>
    </source>
</evidence>
<protein>
    <submittedName>
        <fullName evidence="2">Uncharacterized protein</fullName>
    </submittedName>
</protein>
<dbReference type="AlphaFoldDB" id="A0AAD4LJK4"/>